<dbReference type="PANTHER" id="PTHR24264:SF83">
    <property type="entry name" value="COMPLEMENT FACTOR I"/>
    <property type="match status" value="1"/>
</dbReference>
<keyword evidence="6" id="KW-1185">Reference proteome</keyword>
<evidence type="ECO:0000256" key="2">
    <source>
        <dbReference type="ARBA" id="ARBA00022801"/>
    </source>
</evidence>
<dbReference type="GO" id="GO:0004252">
    <property type="term" value="F:serine-type endopeptidase activity"/>
    <property type="evidence" value="ECO:0007669"/>
    <property type="project" value="InterPro"/>
</dbReference>
<dbReference type="InterPro" id="IPR050127">
    <property type="entry name" value="Serine_Proteases_S1"/>
</dbReference>
<dbReference type="GO" id="GO:0005615">
    <property type="term" value="C:extracellular space"/>
    <property type="evidence" value="ECO:0007669"/>
    <property type="project" value="TreeGrafter"/>
</dbReference>
<dbReference type="Proteomes" id="UP000694428">
    <property type="component" value="Unplaced"/>
</dbReference>
<protein>
    <recommendedName>
        <fullName evidence="4">Peptidase S1 domain-containing protein</fullName>
    </recommendedName>
</protein>
<dbReference type="SUPFAM" id="SSF50494">
    <property type="entry name" value="Trypsin-like serine proteases"/>
    <property type="match status" value="1"/>
</dbReference>
<dbReference type="Ensembl" id="ENSPSTT00000013659.1">
    <property type="protein sequence ID" value="ENSPSTP00000013029.1"/>
    <property type="gene ID" value="ENSPSTG00000009202.1"/>
</dbReference>
<name>A0A8C9LAI6_PAVCR</name>
<organism evidence="5 6">
    <name type="scientific">Pavo cristatus</name>
    <name type="common">Indian peafowl</name>
    <name type="synonym">Blue peafowl</name>
    <dbReference type="NCBI Taxonomy" id="9049"/>
    <lineage>
        <taxon>Eukaryota</taxon>
        <taxon>Metazoa</taxon>
        <taxon>Chordata</taxon>
        <taxon>Craniata</taxon>
        <taxon>Vertebrata</taxon>
        <taxon>Euteleostomi</taxon>
        <taxon>Archelosauria</taxon>
        <taxon>Archosauria</taxon>
        <taxon>Dinosauria</taxon>
        <taxon>Saurischia</taxon>
        <taxon>Theropoda</taxon>
        <taxon>Coelurosauria</taxon>
        <taxon>Aves</taxon>
        <taxon>Neognathae</taxon>
        <taxon>Galloanserae</taxon>
        <taxon>Galliformes</taxon>
        <taxon>Phasianidae</taxon>
        <taxon>Phasianinae</taxon>
        <taxon>Pavo</taxon>
    </lineage>
</organism>
<accession>A0A8C9LAI6</accession>
<dbReference type="GO" id="GO:0006508">
    <property type="term" value="P:proteolysis"/>
    <property type="evidence" value="ECO:0007669"/>
    <property type="project" value="UniProtKB-KW"/>
</dbReference>
<reference evidence="5" key="2">
    <citation type="submission" date="2025-09" db="UniProtKB">
        <authorList>
            <consortium name="Ensembl"/>
        </authorList>
    </citation>
    <scope>IDENTIFICATION</scope>
</reference>
<evidence type="ECO:0000256" key="1">
    <source>
        <dbReference type="ARBA" id="ARBA00022670"/>
    </source>
</evidence>
<evidence type="ECO:0000313" key="5">
    <source>
        <dbReference type="Ensembl" id="ENSPSTP00000013029.1"/>
    </source>
</evidence>
<dbReference type="Pfam" id="PF00089">
    <property type="entry name" value="Trypsin"/>
    <property type="match status" value="1"/>
</dbReference>
<dbReference type="InterPro" id="IPR043504">
    <property type="entry name" value="Peptidase_S1_PA_chymotrypsin"/>
</dbReference>
<evidence type="ECO:0000259" key="4">
    <source>
        <dbReference type="PROSITE" id="PS50240"/>
    </source>
</evidence>
<evidence type="ECO:0000256" key="3">
    <source>
        <dbReference type="ARBA" id="ARBA00022825"/>
    </source>
</evidence>
<feature type="domain" description="Peptidase S1" evidence="4">
    <location>
        <begin position="1"/>
        <end position="95"/>
    </location>
</feature>
<reference evidence="5" key="1">
    <citation type="submission" date="2025-08" db="UniProtKB">
        <authorList>
            <consortium name="Ensembl"/>
        </authorList>
    </citation>
    <scope>IDENTIFICATION</scope>
</reference>
<keyword evidence="1" id="KW-0645">Protease</keyword>
<keyword evidence="2" id="KW-0378">Hydrolase</keyword>
<dbReference type="PANTHER" id="PTHR24264">
    <property type="entry name" value="TRYPSIN-RELATED"/>
    <property type="match status" value="1"/>
</dbReference>
<dbReference type="PROSITE" id="PS50240">
    <property type="entry name" value="TRYPSIN_DOM"/>
    <property type="match status" value="1"/>
</dbReference>
<dbReference type="InterPro" id="IPR001254">
    <property type="entry name" value="Trypsin_dom"/>
</dbReference>
<dbReference type="InterPro" id="IPR009003">
    <property type="entry name" value="Peptidase_S1_PA"/>
</dbReference>
<dbReference type="InterPro" id="IPR033116">
    <property type="entry name" value="TRYPSIN_SER"/>
</dbReference>
<sequence>MDLKSLLSSTLCASLHINLPLDCCFSPPPFAAGTYDGSIDSCKGDSGGPLVCFDAENVAYVWGVVSWGENCGEAGHPGVYTQVASYYDWISHHVTRSLISRYNI</sequence>
<dbReference type="PROSITE" id="PS00135">
    <property type="entry name" value="TRYPSIN_SER"/>
    <property type="match status" value="1"/>
</dbReference>
<proteinExistence type="predicted"/>
<keyword evidence="3" id="KW-0720">Serine protease</keyword>
<dbReference type="Gene3D" id="2.40.10.10">
    <property type="entry name" value="Trypsin-like serine proteases"/>
    <property type="match status" value="1"/>
</dbReference>
<dbReference type="AlphaFoldDB" id="A0A8C9LAI6"/>
<evidence type="ECO:0000313" key="6">
    <source>
        <dbReference type="Proteomes" id="UP000694428"/>
    </source>
</evidence>